<evidence type="ECO:0000256" key="4">
    <source>
        <dbReference type="ARBA" id="ARBA00022821"/>
    </source>
</evidence>
<feature type="transmembrane region" description="Helical" evidence="10">
    <location>
        <begin position="16"/>
        <end position="39"/>
    </location>
</feature>
<feature type="transmembrane region" description="Helical" evidence="10">
    <location>
        <begin position="367"/>
        <end position="388"/>
    </location>
</feature>
<feature type="transmembrane region" description="Helical" evidence="10">
    <location>
        <begin position="408"/>
        <end position="431"/>
    </location>
</feature>
<organism evidence="12 13">
    <name type="scientific">Arachis hypogaea</name>
    <name type="common">Peanut</name>
    <dbReference type="NCBI Taxonomy" id="3818"/>
    <lineage>
        <taxon>Eukaryota</taxon>
        <taxon>Viridiplantae</taxon>
        <taxon>Streptophyta</taxon>
        <taxon>Embryophyta</taxon>
        <taxon>Tracheophyta</taxon>
        <taxon>Spermatophyta</taxon>
        <taxon>Magnoliopsida</taxon>
        <taxon>eudicotyledons</taxon>
        <taxon>Gunneridae</taxon>
        <taxon>Pentapetalae</taxon>
        <taxon>rosids</taxon>
        <taxon>fabids</taxon>
        <taxon>Fabales</taxon>
        <taxon>Fabaceae</taxon>
        <taxon>Papilionoideae</taxon>
        <taxon>50 kb inversion clade</taxon>
        <taxon>dalbergioids sensu lato</taxon>
        <taxon>Dalbergieae</taxon>
        <taxon>Pterocarpus clade</taxon>
        <taxon>Arachis</taxon>
    </lineage>
</organism>
<dbReference type="Gramene" id="arahy.Tifrunner.gnm2.ann2.Ah14g224700.1">
    <property type="protein sequence ID" value="arahy.Tifrunner.gnm2.ann2.Ah14g224700.1-CDS"/>
    <property type="gene ID" value="arahy.Tifrunner.gnm2.ann2.Ah14g224700"/>
</dbReference>
<evidence type="ECO:0000256" key="7">
    <source>
        <dbReference type="ARBA" id="ARBA00023265"/>
    </source>
</evidence>
<dbReference type="Proteomes" id="UP000289738">
    <property type="component" value="Chromosome A07"/>
</dbReference>
<dbReference type="Pfam" id="PF03094">
    <property type="entry name" value="Mlo"/>
    <property type="match status" value="1"/>
</dbReference>
<evidence type="ECO:0000256" key="3">
    <source>
        <dbReference type="ARBA" id="ARBA00022692"/>
    </source>
</evidence>
<evidence type="ECO:0000256" key="2">
    <source>
        <dbReference type="ARBA" id="ARBA00006574"/>
    </source>
</evidence>
<feature type="transmembrane region" description="Helical" evidence="10">
    <location>
        <begin position="308"/>
        <end position="329"/>
    </location>
</feature>
<dbReference type="OrthoDB" id="1388414at2759"/>
<comment type="subcellular location">
    <subcellularLocation>
        <location evidence="1 8">Membrane</location>
        <topology evidence="1 8">Multi-pass membrane protein</topology>
    </subcellularLocation>
</comment>
<dbReference type="GO" id="GO:0016020">
    <property type="term" value="C:membrane"/>
    <property type="evidence" value="ECO:0007669"/>
    <property type="project" value="UniProtKB-SubCell"/>
</dbReference>
<accession>A0A445CBL7</accession>
<keyword evidence="13" id="KW-1185">Reference proteome</keyword>
<dbReference type="InterPro" id="IPR004326">
    <property type="entry name" value="Mlo"/>
</dbReference>
<keyword evidence="7 8" id="KW-0568">Pathogenesis-related protein</keyword>
<keyword evidence="6 8" id="KW-0472">Membrane</keyword>
<evidence type="ECO:0000313" key="11">
    <source>
        <dbReference type="EMBL" id="RYR16156.1"/>
    </source>
</evidence>
<feature type="transmembrane region" description="Helical" evidence="10">
    <location>
        <begin position="60"/>
        <end position="79"/>
    </location>
</feature>
<evidence type="ECO:0000313" key="13">
    <source>
        <dbReference type="Proteomes" id="UP000289738"/>
    </source>
</evidence>
<keyword evidence="3 8" id="KW-0812">Transmembrane</keyword>
<evidence type="ECO:0000256" key="8">
    <source>
        <dbReference type="RuleBase" id="RU280816"/>
    </source>
</evidence>
<dbReference type="AlphaFoldDB" id="A0A445CBL7"/>
<dbReference type="EMBL" id="SDMP01000014">
    <property type="protein sequence ID" value="RYR16156.1"/>
    <property type="molecule type" value="Genomic_DNA"/>
</dbReference>
<evidence type="ECO:0000256" key="5">
    <source>
        <dbReference type="ARBA" id="ARBA00022989"/>
    </source>
</evidence>
<comment type="domain">
    <text evidence="8">The C-terminus contains a calmodulin-binding domain, which binds calmodulin in a calcium-dependent fashion.</text>
</comment>
<dbReference type="Proteomes" id="UP000289738">
    <property type="component" value="Chromosome B04"/>
</dbReference>
<keyword evidence="4 8" id="KW-0611">Plant defense</keyword>
<dbReference type="PANTHER" id="PTHR31942">
    <property type="entry name" value="MLO-LIKE PROTEIN 1"/>
    <property type="match status" value="1"/>
</dbReference>
<feature type="transmembrane region" description="Helical" evidence="10">
    <location>
        <begin position="158"/>
        <end position="179"/>
    </location>
</feature>
<proteinExistence type="inferred from homology"/>
<feature type="transmembrane region" description="Helical" evidence="10">
    <location>
        <begin position="283"/>
        <end position="302"/>
    </location>
</feature>
<dbReference type="STRING" id="3818.A0A445CBL7"/>
<dbReference type="GO" id="GO:0005516">
    <property type="term" value="F:calmodulin binding"/>
    <property type="evidence" value="ECO:0007669"/>
    <property type="project" value="UniProtKB-KW"/>
</dbReference>
<keyword evidence="5 8" id="KW-1133">Transmembrane helix</keyword>
<comment type="function">
    <text evidence="8">May be involved in modulation of pathogen defense and leaf cell death.</text>
</comment>
<comment type="similarity">
    <text evidence="2 8">Belongs to the MLO family.</text>
</comment>
<comment type="caution">
    <text evidence="12">The sequence shown here is derived from an EMBL/GenBank/DDBJ whole genome shotgun (WGS) entry which is preliminary data.</text>
</comment>
<feature type="region of interest" description="Disordered" evidence="9">
    <location>
        <begin position="458"/>
        <end position="489"/>
    </location>
</feature>
<dbReference type="PANTHER" id="PTHR31942:SF84">
    <property type="entry name" value="MLO-LIKE PROTEIN 12"/>
    <property type="match status" value="1"/>
</dbReference>
<dbReference type="GO" id="GO:0006952">
    <property type="term" value="P:defense response"/>
    <property type="evidence" value="ECO:0007669"/>
    <property type="project" value="UniProtKB-KW"/>
</dbReference>
<name>A0A445CBL7_ARAHY</name>
<gene>
    <name evidence="8" type="primary">MLO</name>
    <name evidence="12" type="ORF">Ahy_A07g034338</name>
    <name evidence="11" type="ORF">Ahy_B04g073110</name>
</gene>
<protein>
    <recommendedName>
        <fullName evidence="8">MLO-like protein</fullName>
    </recommendedName>
</protein>
<evidence type="ECO:0000256" key="10">
    <source>
        <dbReference type="SAM" id="Phobius"/>
    </source>
</evidence>
<evidence type="ECO:0000256" key="9">
    <source>
        <dbReference type="SAM" id="MobiDB-lite"/>
    </source>
</evidence>
<dbReference type="EMBL" id="SDMP01000007">
    <property type="protein sequence ID" value="RYR48318.1"/>
    <property type="molecule type" value="Genomic_DNA"/>
</dbReference>
<dbReference type="Gramene" id="arahy.Tifrunner.gnm2.ann2.Ah17g386200.1">
    <property type="protein sequence ID" value="arahy.Tifrunner.gnm2.ann2.Ah17g386200.1-CDS"/>
    <property type="gene ID" value="arahy.Tifrunner.gnm2.ann2.Ah17g386200"/>
</dbReference>
<evidence type="ECO:0000256" key="1">
    <source>
        <dbReference type="ARBA" id="ARBA00004141"/>
    </source>
</evidence>
<sequence length="573" mass="65361">MAGGEKERTLEETPTWAVAIVCFVLLAISIIIEHIIHAIGKWLKRNNKTALYEALEKVKGELILLGFISLLLTVFQNPISRICISKNVASTWHPCAVPKKSKSGYEDSDDDDGDDGNRRKLLEYLGHIPRRVLATKGYDKCAEKGKVAFVSAYGIHQLHIFIFVLAIFHILQCIITLALGRTKMRRWKKWEDETKTIEYQFYNDPERFRFARDTTFGRRHLSAWSRTSVSLWIVSFFRQFYGSVTKADYVALRHGFIMAHLAPGSEAKFDFQKYIHRSLEEDFKIVVGISPIIWIFAVLFLLTHTHGWYSYYWLPFIPLTIILLVGAKLQTIITKMGLRIQERGEVVQGSPLVEPGDELFWFNRPGLLLSLVHLVLFQNAFQLAFLAWSTYEFSIRSCFHKTTVDVVLRISIGVVIQVLCSYVTLPLYALVTQMGSTMKTTVFNDRVATALKNWHHSAKKHVKDSKHGEGNNSVTPFSSRPTTPTHGLSPVHLLYRHTVGHSDSVQTSPRISNYENEQWHLQASPSTTSNHDTDERQVVEQPSTLESPVIGAQHEINISLSEFSFANRQNSRD</sequence>
<evidence type="ECO:0000256" key="6">
    <source>
        <dbReference type="ARBA" id="ARBA00023136"/>
    </source>
</evidence>
<keyword evidence="8" id="KW-0112">Calmodulin-binding</keyword>
<evidence type="ECO:0000313" key="12">
    <source>
        <dbReference type="EMBL" id="RYR48318.1"/>
    </source>
</evidence>
<feature type="compositionally biased region" description="Polar residues" evidence="9">
    <location>
        <begin position="470"/>
        <end position="486"/>
    </location>
</feature>
<reference evidence="12 13" key="1">
    <citation type="submission" date="2019-01" db="EMBL/GenBank/DDBJ databases">
        <title>Sequencing of cultivated peanut Arachis hypogaea provides insights into genome evolution and oil improvement.</title>
        <authorList>
            <person name="Chen X."/>
        </authorList>
    </citation>
    <scope>NUCLEOTIDE SEQUENCE [LARGE SCALE GENOMIC DNA]</scope>
    <source>
        <strain evidence="13">cv. Fuhuasheng</strain>
        <strain evidence="12">GDAAS-fuhuasheng2018</strain>
        <tissue evidence="12">Leaves</tissue>
    </source>
</reference>